<dbReference type="GO" id="GO:0080120">
    <property type="term" value="P:CAAX-box protein maturation"/>
    <property type="evidence" value="ECO:0007669"/>
    <property type="project" value="UniProtKB-ARBA"/>
</dbReference>
<feature type="transmembrane region" description="Helical" evidence="1">
    <location>
        <begin position="47"/>
        <end position="66"/>
    </location>
</feature>
<dbReference type="GO" id="GO:0008237">
    <property type="term" value="F:metallopeptidase activity"/>
    <property type="evidence" value="ECO:0007669"/>
    <property type="project" value="UniProtKB-KW"/>
</dbReference>
<protein>
    <submittedName>
        <fullName evidence="3">CPBP family intramembrane metalloprotease</fullName>
    </submittedName>
</protein>
<keyword evidence="1" id="KW-0472">Membrane</keyword>
<accession>A0A7T4MSL0</accession>
<name>A0A7T4MSL0_9MICC</name>
<feature type="transmembrane region" description="Helical" evidence="1">
    <location>
        <begin position="155"/>
        <end position="172"/>
    </location>
</feature>
<feature type="transmembrane region" description="Helical" evidence="1">
    <location>
        <begin position="78"/>
        <end position="102"/>
    </location>
</feature>
<keyword evidence="3" id="KW-0645">Protease</keyword>
<feature type="transmembrane region" description="Helical" evidence="1">
    <location>
        <begin position="207"/>
        <end position="225"/>
    </location>
</feature>
<evidence type="ECO:0000256" key="1">
    <source>
        <dbReference type="SAM" id="Phobius"/>
    </source>
</evidence>
<dbReference type="Proteomes" id="UP000595221">
    <property type="component" value="Chromosome"/>
</dbReference>
<organism evidence="3 4">
    <name type="scientific">Rothia kristinae</name>
    <dbReference type="NCBI Taxonomy" id="37923"/>
    <lineage>
        <taxon>Bacteria</taxon>
        <taxon>Bacillati</taxon>
        <taxon>Actinomycetota</taxon>
        <taxon>Actinomycetes</taxon>
        <taxon>Micrococcales</taxon>
        <taxon>Micrococcaceae</taxon>
        <taxon>Rothia</taxon>
    </lineage>
</organism>
<dbReference type="RefSeq" id="WP_198489861.1">
    <property type="nucleotide sequence ID" value="NZ_CP066078.1"/>
</dbReference>
<dbReference type="InterPro" id="IPR003675">
    <property type="entry name" value="Rce1/LyrA-like_dom"/>
</dbReference>
<reference evidence="3 4" key="1">
    <citation type="submission" date="2020-12" db="EMBL/GenBank/DDBJ databases">
        <title>FDA dAtabase for Regulatory Grade micrObial Sequences (FDA-ARGOS): Supporting development and validation of Infectious Disease Dx tests.</title>
        <authorList>
            <person name="Sproer C."/>
            <person name="Gronow S."/>
            <person name="Severitt S."/>
            <person name="Schroder I."/>
            <person name="Tallon L."/>
            <person name="Sadzewicz L."/>
            <person name="Zhao X."/>
            <person name="Boylan J."/>
            <person name="Ott S."/>
            <person name="Bowen H."/>
            <person name="Vavikolanu K."/>
            <person name="Mehta A."/>
            <person name="Aluvathingal J."/>
            <person name="Nadendla S."/>
            <person name="Lowell S."/>
            <person name="Myers T."/>
            <person name="Yan Y."/>
            <person name="Sichtig H."/>
        </authorList>
    </citation>
    <scope>NUCLEOTIDE SEQUENCE [LARGE SCALE GENOMIC DNA]</scope>
    <source>
        <strain evidence="3 4">FDAARGOS_1001</strain>
    </source>
</reference>
<dbReference type="Pfam" id="PF02517">
    <property type="entry name" value="Rce1-like"/>
    <property type="match status" value="1"/>
</dbReference>
<feature type="transmembrane region" description="Helical" evidence="1">
    <location>
        <begin position="245"/>
        <end position="264"/>
    </location>
</feature>
<feature type="transmembrane region" description="Helical" evidence="1">
    <location>
        <begin position="16"/>
        <end position="41"/>
    </location>
</feature>
<dbReference type="GO" id="GO:0004175">
    <property type="term" value="F:endopeptidase activity"/>
    <property type="evidence" value="ECO:0007669"/>
    <property type="project" value="UniProtKB-ARBA"/>
</dbReference>
<keyword evidence="1" id="KW-1133">Transmembrane helix</keyword>
<evidence type="ECO:0000313" key="4">
    <source>
        <dbReference type="Proteomes" id="UP000595221"/>
    </source>
</evidence>
<feature type="transmembrane region" description="Helical" evidence="1">
    <location>
        <begin position="178"/>
        <end position="200"/>
    </location>
</feature>
<proteinExistence type="predicted"/>
<dbReference type="GO" id="GO:0006508">
    <property type="term" value="P:proteolysis"/>
    <property type="evidence" value="ECO:0007669"/>
    <property type="project" value="UniProtKB-KW"/>
</dbReference>
<gene>
    <name evidence="3" type="ORF">I6H58_07570</name>
</gene>
<feature type="transmembrane region" description="Helical" evidence="1">
    <location>
        <begin position="130"/>
        <end position="148"/>
    </location>
</feature>
<evidence type="ECO:0000313" key="3">
    <source>
        <dbReference type="EMBL" id="QQC58831.1"/>
    </source>
</evidence>
<keyword evidence="1" id="KW-0812">Transmembrane</keyword>
<dbReference type="AlphaFoldDB" id="A0A7T4MSL0"/>
<keyword evidence="3" id="KW-0482">Metalloprotease</keyword>
<feature type="domain" description="CAAX prenyl protease 2/Lysostaphin resistance protein A-like" evidence="2">
    <location>
        <begin position="114"/>
        <end position="217"/>
    </location>
</feature>
<sequence>MTELPFATARCRPLPAVLLLVAGFGVSLWLAGLAAAALPLGTWADPVGALIPLATAAVLLWALGLLPQTLRPGRLGRGLLLGWYLPAAGALVLALSALSWTAQGGGFSAPPLAALGAVLGQLGTAAIEELFFRAGVLAVLAGALLGTGRMGPRGVVALSAAIFGLAHLLNLIHNPGALVPVLGQVVYAALLGLLLGAVWLRTRSTGAVILLHFLFNCGAAVGAMFDPEWSRHVLEAGEADTSVGAAISTVVFAAPAGLIGWLLLSRRRT</sequence>
<keyword evidence="3" id="KW-0378">Hydrolase</keyword>
<dbReference type="EMBL" id="CP066078">
    <property type="protein sequence ID" value="QQC58831.1"/>
    <property type="molecule type" value="Genomic_DNA"/>
</dbReference>
<evidence type="ECO:0000259" key="2">
    <source>
        <dbReference type="Pfam" id="PF02517"/>
    </source>
</evidence>